<dbReference type="AlphaFoldDB" id="A0A382MHK6"/>
<gene>
    <name evidence="1" type="ORF">METZ01_LOCUS301193</name>
</gene>
<protein>
    <submittedName>
        <fullName evidence="1">Uncharacterized protein</fullName>
    </submittedName>
</protein>
<sequence length="34" mass="3886">MPLTEGEHHMGPVMENMAINNCAIYVRKSILDNR</sequence>
<evidence type="ECO:0000313" key="1">
    <source>
        <dbReference type="EMBL" id="SVC48339.1"/>
    </source>
</evidence>
<feature type="non-terminal residue" evidence="1">
    <location>
        <position position="34"/>
    </location>
</feature>
<dbReference type="EMBL" id="UINC01093703">
    <property type="protein sequence ID" value="SVC48339.1"/>
    <property type="molecule type" value="Genomic_DNA"/>
</dbReference>
<name>A0A382MHK6_9ZZZZ</name>
<reference evidence="1" key="1">
    <citation type="submission" date="2018-05" db="EMBL/GenBank/DDBJ databases">
        <authorList>
            <person name="Lanie J.A."/>
            <person name="Ng W.-L."/>
            <person name="Kazmierczak K.M."/>
            <person name="Andrzejewski T.M."/>
            <person name="Davidsen T.M."/>
            <person name="Wayne K.J."/>
            <person name="Tettelin H."/>
            <person name="Glass J.I."/>
            <person name="Rusch D."/>
            <person name="Podicherti R."/>
            <person name="Tsui H.-C.T."/>
            <person name="Winkler M.E."/>
        </authorList>
    </citation>
    <scope>NUCLEOTIDE SEQUENCE</scope>
</reference>
<accession>A0A382MHK6</accession>
<proteinExistence type="predicted"/>
<feature type="non-terminal residue" evidence="1">
    <location>
        <position position="1"/>
    </location>
</feature>
<organism evidence="1">
    <name type="scientific">marine metagenome</name>
    <dbReference type="NCBI Taxonomy" id="408172"/>
    <lineage>
        <taxon>unclassified sequences</taxon>
        <taxon>metagenomes</taxon>
        <taxon>ecological metagenomes</taxon>
    </lineage>
</organism>